<dbReference type="RefSeq" id="WP_123926778.1">
    <property type="nucleotide sequence ID" value="NZ_JBPSDP010000004.1"/>
</dbReference>
<gene>
    <name evidence="1" type="ORF">EF294_06020</name>
</gene>
<name>A0A3N4GP64_9ACTN</name>
<dbReference type="Proteomes" id="UP000267536">
    <property type="component" value="Unassembled WGS sequence"/>
</dbReference>
<reference evidence="1 2" key="1">
    <citation type="submission" date="2018-11" db="EMBL/GenBank/DDBJ databases">
        <title>Draft genome sequence of Gordonia sp. RS15-1S isolated from rice stems.</title>
        <authorList>
            <person name="Muangham S."/>
        </authorList>
    </citation>
    <scope>NUCLEOTIDE SEQUENCE [LARGE SCALE GENOMIC DNA]</scope>
    <source>
        <strain evidence="1 2">RS15-1S</strain>
    </source>
</reference>
<sequence length="212" mass="23009">MSTLNVTDPAVVEILHALKVKGLASDTVLGDMTGLDDATRATALARVVENGWAIRRDTPRMSGTMITPAGRSEYDRRSAEAALDDAVLAQVLGIYEKFLPINSDFKKVCAAWQMTADGSPNDHSDAAYDAGVIDELCGIHERVAAALAPADTAAPRLYRYAGRLEAALKKVRGGDSAAFARPMYDSYHDIWMELHQDLLLTTGREREAADEE</sequence>
<protein>
    <submittedName>
        <fullName evidence="1">MarR family transcriptional regulator</fullName>
    </submittedName>
</protein>
<keyword evidence="2" id="KW-1185">Reference proteome</keyword>
<comment type="caution">
    <text evidence="1">The sequence shown here is derived from an EMBL/GenBank/DDBJ whole genome shotgun (WGS) entry which is preliminary data.</text>
</comment>
<organism evidence="1 2">
    <name type="scientific">Gordonia oryzae</name>
    <dbReference type="NCBI Taxonomy" id="2487349"/>
    <lineage>
        <taxon>Bacteria</taxon>
        <taxon>Bacillati</taxon>
        <taxon>Actinomycetota</taxon>
        <taxon>Actinomycetes</taxon>
        <taxon>Mycobacteriales</taxon>
        <taxon>Gordoniaceae</taxon>
        <taxon>Gordonia</taxon>
    </lineage>
</organism>
<dbReference type="OrthoDB" id="3568381at2"/>
<evidence type="ECO:0000313" key="2">
    <source>
        <dbReference type="Proteomes" id="UP000267536"/>
    </source>
</evidence>
<evidence type="ECO:0000313" key="1">
    <source>
        <dbReference type="EMBL" id="RPA64689.1"/>
    </source>
</evidence>
<dbReference type="AlphaFoldDB" id="A0A3N4GP64"/>
<dbReference type="EMBL" id="RKMH01000004">
    <property type="protein sequence ID" value="RPA64689.1"/>
    <property type="molecule type" value="Genomic_DNA"/>
</dbReference>
<accession>A0A3N4GP64</accession>
<proteinExistence type="predicted"/>